<gene>
    <name evidence="1" type="ORF">HMPREF9439_00121</name>
</gene>
<accession>F3QGT2</accession>
<dbReference type="EMBL" id="AFBP01000003">
    <property type="protein sequence ID" value="EGG57792.1"/>
    <property type="molecule type" value="Genomic_DNA"/>
</dbReference>
<protein>
    <submittedName>
        <fullName evidence="1">Uncharacterized protein</fullName>
    </submittedName>
</protein>
<dbReference type="HOGENOM" id="CLU_2790172_0_0_4"/>
<organism evidence="1 2">
    <name type="scientific">Parasutterella excrementihominis YIT 11859</name>
    <dbReference type="NCBI Taxonomy" id="762966"/>
    <lineage>
        <taxon>Bacteria</taxon>
        <taxon>Pseudomonadati</taxon>
        <taxon>Pseudomonadota</taxon>
        <taxon>Betaproteobacteria</taxon>
        <taxon>Burkholderiales</taxon>
        <taxon>Sutterellaceae</taxon>
        <taxon>Parasutterella</taxon>
    </lineage>
</organism>
<sequence>MLFDFDLVLGIPANKYSPMGGETGGLKKNPKASGASSNIVFSSWHYYSFSAVNYSSAKHGCKGSLVAC</sequence>
<proteinExistence type="predicted"/>
<comment type="caution">
    <text evidence="1">The sequence shown here is derived from an EMBL/GenBank/DDBJ whole genome shotgun (WGS) entry which is preliminary data.</text>
</comment>
<dbReference type="AlphaFoldDB" id="F3QGT2"/>
<reference evidence="1 2" key="1">
    <citation type="submission" date="2011-02" db="EMBL/GenBank/DDBJ databases">
        <authorList>
            <person name="Weinstock G."/>
            <person name="Sodergren E."/>
            <person name="Clifton S."/>
            <person name="Fulton L."/>
            <person name="Fulton B."/>
            <person name="Courtney L."/>
            <person name="Fronick C."/>
            <person name="Harrison M."/>
            <person name="Strong C."/>
            <person name="Farmer C."/>
            <person name="Delahaunty K."/>
            <person name="Markovic C."/>
            <person name="Hall O."/>
            <person name="Minx P."/>
            <person name="Tomlinson C."/>
            <person name="Mitreva M."/>
            <person name="Hou S."/>
            <person name="Chen J."/>
            <person name="Wollam A."/>
            <person name="Pepin K.H."/>
            <person name="Johnson M."/>
            <person name="Bhonagiri V."/>
            <person name="Zhang X."/>
            <person name="Suruliraj S."/>
            <person name="Warren W."/>
            <person name="Chinwalla A."/>
            <person name="Mardis E.R."/>
            <person name="Wilson R.K."/>
        </authorList>
    </citation>
    <scope>NUCLEOTIDE SEQUENCE [LARGE SCALE GENOMIC DNA]</scope>
    <source>
        <strain evidence="1 2">YIT 11859</strain>
    </source>
</reference>
<dbReference type="Proteomes" id="UP000005156">
    <property type="component" value="Unassembled WGS sequence"/>
</dbReference>
<keyword evidence="2" id="KW-1185">Reference proteome</keyword>
<name>F3QGT2_9BURK</name>
<evidence type="ECO:0000313" key="1">
    <source>
        <dbReference type="EMBL" id="EGG57792.1"/>
    </source>
</evidence>
<evidence type="ECO:0000313" key="2">
    <source>
        <dbReference type="Proteomes" id="UP000005156"/>
    </source>
</evidence>